<dbReference type="GO" id="GO:0009653">
    <property type="term" value="P:anatomical structure morphogenesis"/>
    <property type="evidence" value="ECO:0007669"/>
    <property type="project" value="UniProtKB-ARBA"/>
</dbReference>
<dbReference type="GO" id="GO:0007156">
    <property type="term" value="P:homophilic cell adhesion via plasma membrane adhesion molecules"/>
    <property type="evidence" value="ECO:0007669"/>
    <property type="project" value="InterPro"/>
</dbReference>
<evidence type="ECO:0000256" key="6">
    <source>
        <dbReference type="ARBA" id="ARBA00022729"/>
    </source>
</evidence>
<keyword evidence="11 14" id="KW-0472">Membrane</keyword>
<feature type="domain" description="Cadherin" evidence="15">
    <location>
        <begin position="632"/>
        <end position="696"/>
    </location>
</feature>
<comment type="similarity">
    <text evidence="3">Belongs to the myelin proteolipid protein family.</text>
</comment>
<evidence type="ECO:0000256" key="11">
    <source>
        <dbReference type="ARBA" id="ARBA00023136"/>
    </source>
</evidence>
<keyword evidence="7" id="KW-0677">Repeat</keyword>
<dbReference type="GO" id="GO:0005509">
    <property type="term" value="F:calcium ion binding"/>
    <property type="evidence" value="ECO:0007669"/>
    <property type="project" value="UniProtKB-UniRule"/>
</dbReference>
<evidence type="ECO:0000256" key="13">
    <source>
        <dbReference type="PROSITE-ProRule" id="PRU00043"/>
    </source>
</evidence>
<feature type="transmembrane region" description="Helical" evidence="14">
    <location>
        <begin position="916"/>
        <end position="939"/>
    </location>
</feature>
<evidence type="ECO:0000256" key="1">
    <source>
        <dbReference type="ARBA" id="ARBA00004141"/>
    </source>
</evidence>
<dbReference type="PANTHER" id="PTHR24028">
    <property type="entry name" value="CADHERIN-87A"/>
    <property type="match status" value="1"/>
</dbReference>
<sequence length="982" mass="108686">MCHTLLTLSILEERPEGIKIGTLSTAFSPPYQLLGSSYLRVNEETGNVYTTERMIDREMLCPSQEGGYCTISVDALVGPDQELLKITIIVEDINDNAPYFETNKIRLRIPEDASVGTRVLLDVKAQDEDIGSNTEIMYHLEGAEGFFNVAQDSSALQLIVERELDRETQNEHCMVLVAVDNGSVPLSATVSLVVTVLDVDDQCPQFSPDNPSTVSVPGGTTRGTTVAQVQAIDPDLGSNSQITYSFSLQNSDRAKELFHLDSNTGRIIVAMDIRLDSPEEHVLKVFVNSPPCPVEQTQLTVCLQPVLSLEPTVEIKYVAQYRNQTIILRENEPPTLLALLELRDISSVQKILSLEGDSTAFSLKAQADTYLLSTSKPLDFELCSKYLVTVVISEAQGKRVHARKEITVVVEDVNDNAPQFEETYYQVEIEENNKPGISLVQVSASDADSQLYGKVSYRLINKNPAIFNIDEVTGVVSVLEPLDREKQGEYSLTVLARDNGSPSLEAFSSVFIKVLDQNDNQPRFVTPHFIFFISEGISHLAQVGKIGIVDADEGDNGKVVDVQVLDKHVPFAMDLSQSTLHCIGEVDREKHEHYELRLLAIDGGSPQHSSTASVTVFVEDVNDNQPQVLLPSSNLSCLTISPNTKAGSIITKIYAIDRDSGLNSDITYQIIAREPTNPSPFQIDPQSGNITVLQQLVGRDYDATCCLSVKSLLSCYECCMRCLGGVPYTSVVATLLCFSGIALFCGCGHQALTETERLIETYFARNLQDYITLAYLIEYFQYIIYGLASFFFLYCIALLAEGFYTTSVAKQTFGEFRSTVCGRCLSTTFIVITYFLAVIWLLVFAFSALPVYFFYNMAATCRTIDFLSETPSSLNQLCVDARQFGLLPWHTVPGKACGMTLSNVCKTREFFLTYDLYIAAFAGAGITLLALIHCPLHLVKWQILQRDKRYRVKGEKRDVFSRISKSHSGGISSPYAAKPADV</sequence>
<organism evidence="16 17">
    <name type="scientific">Hemibagrus guttatus</name>
    <dbReference type="NCBI Taxonomy" id="175788"/>
    <lineage>
        <taxon>Eukaryota</taxon>
        <taxon>Metazoa</taxon>
        <taxon>Chordata</taxon>
        <taxon>Craniata</taxon>
        <taxon>Vertebrata</taxon>
        <taxon>Euteleostomi</taxon>
        <taxon>Actinopterygii</taxon>
        <taxon>Neopterygii</taxon>
        <taxon>Teleostei</taxon>
        <taxon>Ostariophysi</taxon>
        <taxon>Siluriformes</taxon>
        <taxon>Bagridae</taxon>
        <taxon>Hemibagrus</taxon>
    </lineage>
</organism>
<keyword evidence="12" id="KW-0325">Glycoprotein</keyword>
<keyword evidence="8 13" id="KW-0106">Calcium</keyword>
<dbReference type="Pfam" id="PF01275">
    <property type="entry name" value="Myelin_PLP"/>
    <property type="match status" value="1"/>
</dbReference>
<dbReference type="AlphaFoldDB" id="A0AAE0V4P9"/>
<dbReference type="FunFam" id="2.60.40.60:FF:000020">
    <property type="entry name" value="Dachsous cadherin-related 1b"/>
    <property type="match status" value="1"/>
</dbReference>
<keyword evidence="5 14" id="KW-0812">Transmembrane</keyword>
<dbReference type="Gene3D" id="2.60.40.60">
    <property type="entry name" value="Cadherins"/>
    <property type="match status" value="7"/>
</dbReference>
<evidence type="ECO:0000256" key="10">
    <source>
        <dbReference type="ARBA" id="ARBA00022989"/>
    </source>
</evidence>
<dbReference type="PRINTS" id="PR00214">
    <property type="entry name" value="MYELINPLP"/>
</dbReference>
<feature type="domain" description="Cadherin" evidence="15">
    <location>
        <begin position="31"/>
        <end position="100"/>
    </location>
</feature>
<evidence type="ECO:0000259" key="15">
    <source>
        <dbReference type="PROSITE" id="PS50268"/>
    </source>
</evidence>
<accession>A0AAE0V4P9</accession>
<evidence type="ECO:0000313" key="16">
    <source>
        <dbReference type="EMBL" id="KAK3534901.1"/>
    </source>
</evidence>
<feature type="domain" description="Cadherin" evidence="15">
    <location>
        <begin position="525"/>
        <end position="628"/>
    </location>
</feature>
<dbReference type="InterPro" id="IPR002126">
    <property type="entry name" value="Cadherin-like_dom"/>
</dbReference>
<evidence type="ECO:0000256" key="7">
    <source>
        <dbReference type="ARBA" id="ARBA00022737"/>
    </source>
</evidence>
<dbReference type="PRINTS" id="PR00205">
    <property type="entry name" value="CADHERIN"/>
</dbReference>
<proteinExistence type="inferred from homology"/>
<evidence type="ECO:0000256" key="5">
    <source>
        <dbReference type="ARBA" id="ARBA00022692"/>
    </source>
</evidence>
<keyword evidence="9" id="KW-0130">Cell adhesion</keyword>
<comment type="caution">
    <text evidence="16">The sequence shown here is derived from an EMBL/GenBank/DDBJ whole genome shotgun (WGS) entry which is preliminary data.</text>
</comment>
<dbReference type="Pfam" id="PF00028">
    <property type="entry name" value="Cadherin"/>
    <property type="match status" value="5"/>
</dbReference>
<dbReference type="InterPro" id="IPR050174">
    <property type="entry name" value="Protocadherin/Cadherin-CA"/>
</dbReference>
<feature type="transmembrane region" description="Helical" evidence="14">
    <location>
        <begin position="825"/>
        <end position="849"/>
    </location>
</feature>
<dbReference type="InterPro" id="IPR020894">
    <property type="entry name" value="Cadherin_CS"/>
</dbReference>
<protein>
    <recommendedName>
        <fullName evidence="15">Cadherin domain-containing protein</fullName>
    </recommendedName>
</protein>
<dbReference type="InterPro" id="IPR001614">
    <property type="entry name" value="Myelin_PLP"/>
</dbReference>
<dbReference type="InterPro" id="IPR018237">
    <property type="entry name" value="Myelin_PLP_CS"/>
</dbReference>
<dbReference type="GO" id="GO:0005886">
    <property type="term" value="C:plasma membrane"/>
    <property type="evidence" value="ECO:0007669"/>
    <property type="project" value="UniProtKB-SubCell"/>
</dbReference>
<dbReference type="PANTHER" id="PTHR24028:SF276">
    <property type="entry name" value="PROTOCADHERIN 20"/>
    <property type="match status" value="1"/>
</dbReference>
<dbReference type="FunFam" id="2.60.40.60:FF:000007">
    <property type="entry name" value="Protocadherin alpha 2"/>
    <property type="match status" value="1"/>
</dbReference>
<dbReference type="SMART" id="SM00112">
    <property type="entry name" value="CA"/>
    <property type="match status" value="6"/>
</dbReference>
<dbReference type="InterPro" id="IPR015919">
    <property type="entry name" value="Cadherin-like_sf"/>
</dbReference>
<dbReference type="PROSITE" id="PS01004">
    <property type="entry name" value="MYELIN_PLP_2"/>
    <property type="match status" value="1"/>
</dbReference>
<evidence type="ECO:0000256" key="12">
    <source>
        <dbReference type="ARBA" id="ARBA00023180"/>
    </source>
</evidence>
<evidence type="ECO:0000256" key="3">
    <source>
        <dbReference type="ARBA" id="ARBA00010595"/>
    </source>
</evidence>
<gene>
    <name evidence="16" type="ORF">QTP70_001984</name>
</gene>
<name>A0AAE0V4P9_9TELE</name>
<dbReference type="SUPFAM" id="SSF49313">
    <property type="entry name" value="Cadherin-like"/>
    <property type="match status" value="6"/>
</dbReference>
<dbReference type="PROSITE" id="PS50268">
    <property type="entry name" value="CADHERIN_2"/>
    <property type="match status" value="6"/>
</dbReference>
<dbReference type="EMBL" id="JAUCMX010000009">
    <property type="protein sequence ID" value="KAK3534901.1"/>
    <property type="molecule type" value="Genomic_DNA"/>
</dbReference>
<evidence type="ECO:0000256" key="2">
    <source>
        <dbReference type="ARBA" id="ARBA00004251"/>
    </source>
</evidence>
<feature type="transmembrane region" description="Helical" evidence="14">
    <location>
        <begin position="782"/>
        <end position="804"/>
    </location>
</feature>
<dbReference type="PROSITE" id="PS00232">
    <property type="entry name" value="CADHERIN_1"/>
    <property type="match status" value="2"/>
</dbReference>
<feature type="domain" description="Cadherin" evidence="15">
    <location>
        <begin position="101"/>
        <end position="206"/>
    </location>
</feature>
<dbReference type="SMART" id="SM00002">
    <property type="entry name" value="PLP"/>
    <property type="match status" value="1"/>
</dbReference>
<evidence type="ECO:0000313" key="17">
    <source>
        <dbReference type="Proteomes" id="UP001274896"/>
    </source>
</evidence>
<evidence type="ECO:0000256" key="8">
    <source>
        <dbReference type="ARBA" id="ARBA00022837"/>
    </source>
</evidence>
<keyword evidence="10 14" id="KW-1133">Transmembrane helix</keyword>
<feature type="domain" description="Cadherin" evidence="15">
    <location>
        <begin position="421"/>
        <end position="524"/>
    </location>
</feature>
<evidence type="ECO:0000256" key="9">
    <source>
        <dbReference type="ARBA" id="ARBA00022889"/>
    </source>
</evidence>
<keyword evidence="6" id="KW-0732">Signal</keyword>
<dbReference type="CDD" id="cd11304">
    <property type="entry name" value="Cadherin_repeat"/>
    <property type="match status" value="5"/>
</dbReference>
<evidence type="ECO:0000256" key="14">
    <source>
        <dbReference type="SAM" id="Phobius"/>
    </source>
</evidence>
<comment type="subcellular location">
    <subcellularLocation>
        <location evidence="2">Cell membrane</location>
        <topology evidence="2">Single-pass type I membrane protein</topology>
    </subcellularLocation>
    <subcellularLocation>
        <location evidence="1">Membrane</location>
        <topology evidence="1">Multi-pass membrane protein</topology>
    </subcellularLocation>
</comment>
<keyword evidence="17" id="KW-1185">Reference proteome</keyword>
<feature type="domain" description="Cadherin" evidence="15">
    <location>
        <begin position="208"/>
        <end position="420"/>
    </location>
</feature>
<dbReference type="Proteomes" id="UP001274896">
    <property type="component" value="Unassembled WGS sequence"/>
</dbReference>
<evidence type="ECO:0000256" key="4">
    <source>
        <dbReference type="ARBA" id="ARBA00022475"/>
    </source>
</evidence>
<keyword evidence="4" id="KW-1003">Cell membrane</keyword>
<reference evidence="16" key="1">
    <citation type="submission" date="2023-06" db="EMBL/GenBank/DDBJ databases">
        <title>Male Hemibagrus guttatus genome.</title>
        <authorList>
            <person name="Bian C."/>
        </authorList>
    </citation>
    <scope>NUCLEOTIDE SEQUENCE</scope>
    <source>
        <strain evidence="16">Male_cb2023</strain>
        <tissue evidence="16">Muscle</tissue>
    </source>
</reference>